<feature type="region of interest" description="Disordered" evidence="1">
    <location>
        <begin position="272"/>
        <end position="337"/>
    </location>
</feature>
<dbReference type="InterPro" id="IPR029030">
    <property type="entry name" value="Caspase-like_dom_sf"/>
</dbReference>
<feature type="domain" description="Peptidoglycan binding-like" evidence="3">
    <location>
        <begin position="342"/>
        <end position="395"/>
    </location>
</feature>
<protein>
    <submittedName>
        <fullName evidence="4">Peptidoglycan-binding protein</fullName>
    </submittedName>
</protein>
<dbReference type="Pfam" id="PF00656">
    <property type="entry name" value="Peptidase_C14"/>
    <property type="match status" value="1"/>
</dbReference>
<dbReference type="PANTHER" id="PTHR22576:SF37">
    <property type="entry name" value="MUCOSA-ASSOCIATED LYMPHOID TISSUE LYMPHOMA TRANSLOCATION PROTEIN 1"/>
    <property type="match status" value="1"/>
</dbReference>
<dbReference type="InterPro" id="IPR036365">
    <property type="entry name" value="PGBD-like_sf"/>
</dbReference>
<evidence type="ECO:0000313" key="5">
    <source>
        <dbReference type="Proteomes" id="UP000660885"/>
    </source>
</evidence>
<proteinExistence type="predicted"/>
<dbReference type="Proteomes" id="UP000660885">
    <property type="component" value="Unassembled WGS sequence"/>
</dbReference>
<comment type="caution">
    <text evidence="4">The sequence shown here is derived from an EMBL/GenBank/DDBJ whole genome shotgun (WGS) entry which is preliminary data.</text>
</comment>
<feature type="compositionally biased region" description="Polar residues" evidence="1">
    <location>
        <begin position="275"/>
        <end position="285"/>
    </location>
</feature>
<dbReference type="SUPFAM" id="SSF47090">
    <property type="entry name" value="PGBD-like"/>
    <property type="match status" value="1"/>
</dbReference>
<dbReference type="SUPFAM" id="SSF52129">
    <property type="entry name" value="Caspase-like"/>
    <property type="match status" value="1"/>
</dbReference>
<dbReference type="InterPro" id="IPR052039">
    <property type="entry name" value="Caspase-related_regulators"/>
</dbReference>
<organism evidence="4 5">
    <name type="scientific">Belnapia arida</name>
    <dbReference type="NCBI Taxonomy" id="2804533"/>
    <lineage>
        <taxon>Bacteria</taxon>
        <taxon>Pseudomonadati</taxon>
        <taxon>Pseudomonadota</taxon>
        <taxon>Alphaproteobacteria</taxon>
        <taxon>Acetobacterales</taxon>
        <taxon>Roseomonadaceae</taxon>
        <taxon>Belnapia</taxon>
    </lineage>
</organism>
<dbReference type="Pfam" id="PF01471">
    <property type="entry name" value="PG_binding_1"/>
    <property type="match status" value="1"/>
</dbReference>
<dbReference type="Gene3D" id="1.10.101.10">
    <property type="entry name" value="PGBD-like superfamily/PGBD"/>
    <property type="match status" value="1"/>
</dbReference>
<evidence type="ECO:0000313" key="4">
    <source>
        <dbReference type="EMBL" id="MBL6081577.1"/>
    </source>
</evidence>
<sequence length="401" mass="43070">MAPKARSRSATELMRLFRLHKPQSHGLRPATIARFMLIAFAVLGSFAPFTSSATETARVALIVGVGNYVSLPSIPACSASARVVTEAYRRLGFDIIERLDPGRGELDAAITSFSKKLASASSAKAAVYFCGYAATYNNRTFLLPTSATISTDTDILTQGVIAKALQDSLARGTAQAGLIVVDAISLNQTGPQIELNRFVEQAEASGYGFIINTVRGEGTTPSTLSTALEAELAKPSPETLILVAGVQERLFSQADGNRPIIVPGRENMTFAVAPRSSSQVSQATPSAREPALRQNEQRVQSEVGRETPSGNLSRVQAEAHGSSRLNPADTARVPDELRMTEGDRRRVQAVLAAFGYYSGRIDGRFGAETRAAIRRYQFEINAEMTGVITGEQATRLTTNLR</sequence>
<evidence type="ECO:0000256" key="1">
    <source>
        <dbReference type="SAM" id="MobiDB-lite"/>
    </source>
</evidence>
<evidence type="ECO:0000259" key="2">
    <source>
        <dbReference type="Pfam" id="PF00656"/>
    </source>
</evidence>
<dbReference type="PANTHER" id="PTHR22576">
    <property type="entry name" value="MUCOSA ASSOCIATED LYMPHOID TISSUE LYMPHOMA TRANSLOCATION PROTEIN 1/PARACASPASE"/>
    <property type="match status" value="1"/>
</dbReference>
<reference evidence="4 5" key="1">
    <citation type="submission" date="2021-01" db="EMBL/GenBank/DDBJ databases">
        <title>Belnapia mucosa sp. nov. and Belnapia arida sp. nov., isolated from the Tabernas Desert (Almeria, Spain).</title>
        <authorList>
            <person name="Molina-Menor E."/>
            <person name="Vidal-Verdu A."/>
            <person name="Calonge A."/>
            <person name="Satari L."/>
            <person name="Pereto J."/>
            <person name="Porcar M."/>
        </authorList>
    </citation>
    <scope>NUCLEOTIDE SEQUENCE [LARGE SCALE GENOMIC DNA]</scope>
    <source>
        <strain evidence="4 5">T18</strain>
    </source>
</reference>
<dbReference type="InterPro" id="IPR002477">
    <property type="entry name" value="Peptidoglycan-bd-like"/>
</dbReference>
<evidence type="ECO:0000259" key="3">
    <source>
        <dbReference type="Pfam" id="PF01471"/>
    </source>
</evidence>
<dbReference type="Gene3D" id="3.40.50.1460">
    <property type="match status" value="1"/>
</dbReference>
<name>A0ABS1UD15_9PROT</name>
<dbReference type="InterPro" id="IPR011600">
    <property type="entry name" value="Pept_C14_caspase"/>
</dbReference>
<keyword evidence="5" id="KW-1185">Reference proteome</keyword>
<feature type="domain" description="Peptidase C14 caspase" evidence="2">
    <location>
        <begin position="58"/>
        <end position="194"/>
    </location>
</feature>
<gene>
    <name evidence="4" type="ORF">JMJ56_26660</name>
</gene>
<dbReference type="EMBL" id="JAETWB010000030">
    <property type="protein sequence ID" value="MBL6081577.1"/>
    <property type="molecule type" value="Genomic_DNA"/>
</dbReference>
<dbReference type="InterPro" id="IPR036366">
    <property type="entry name" value="PGBDSf"/>
</dbReference>
<accession>A0ABS1UD15</accession>